<dbReference type="PANTHER" id="PTHR30483:SF38">
    <property type="entry name" value="BLR7848 PROTEIN"/>
    <property type="match status" value="1"/>
</dbReference>
<dbReference type="EMBL" id="SNVV01000028">
    <property type="protein sequence ID" value="TDN46046.1"/>
    <property type="molecule type" value="Genomic_DNA"/>
</dbReference>
<evidence type="ECO:0000313" key="5">
    <source>
        <dbReference type="EMBL" id="TDN46046.1"/>
    </source>
</evidence>
<dbReference type="Gene3D" id="3.40.50.2300">
    <property type="match status" value="2"/>
</dbReference>
<evidence type="ECO:0000259" key="4">
    <source>
        <dbReference type="Pfam" id="PF13458"/>
    </source>
</evidence>
<feature type="chain" id="PRO_5020869235" evidence="3">
    <location>
        <begin position="40"/>
        <end position="400"/>
    </location>
</feature>
<name>A0A4R6DM97_9RHOO</name>
<organism evidence="5 6">
    <name type="scientific">Azoarcus indigens</name>
    <dbReference type="NCBI Taxonomy" id="29545"/>
    <lineage>
        <taxon>Bacteria</taxon>
        <taxon>Pseudomonadati</taxon>
        <taxon>Pseudomonadota</taxon>
        <taxon>Betaproteobacteria</taxon>
        <taxon>Rhodocyclales</taxon>
        <taxon>Zoogloeaceae</taxon>
        <taxon>Azoarcus</taxon>
    </lineage>
</organism>
<dbReference type="CDD" id="cd06333">
    <property type="entry name" value="PBP1_ABC_RPA1789-like"/>
    <property type="match status" value="1"/>
</dbReference>
<dbReference type="Proteomes" id="UP000295129">
    <property type="component" value="Unassembled WGS sequence"/>
</dbReference>
<evidence type="ECO:0000256" key="3">
    <source>
        <dbReference type="SAM" id="SignalP"/>
    </source>
</evidence>
<comment type="similarity">
    <text evidence="1">Belongs to the leucine-binding protein family.</text>
</comment>
<evidence type="ECO:0000313" key="6">
    <source>
        <dbReference type="Proteomes" id="UP000295129"/>
    </source>
</evidence>
<dbReference type="InterPro" id="IPR051010">
    <property type="entry name" value="BCAA_transport"/>
</dbReference>
<sequence length="400" mass="42484">MPADFRDFLPYQGDIMKALACAFLTAASAALLPLAPVAAADITVGITTSATGPASALGIPQKNTVALLPPTLGGLPVRYVLLDDATDPTQASKNARRFVEENKVDVVLGSSTVSNTLALVDVIGEHRTPLISLSPVVLPAEKERWVFRVPQHNGLMVGAIADDMKAAGVASVAMIGFADPFGEGLMGEMRKALDAQGIKVLLAEKYNRNDTSVMGQVMKILASRPDAVLVAASGTPSVLPHVTLVERGYKGRIYQSHGAIGRDVLRVGGKAIEGGLYVTGPVVVGKQLPDSHPMKPVILDYVKRYEARYGADSLSPHGGLVWDAHLLLDAAARKAKDKAVPGTAEFRQALRDALEGTRDVVGVYGVYNMSPSDHFGHDERARVLVRVENGAYRLVDSRAP</sequence>
<protein>
    <submittedName>
        <fullName evidence="5">Branched-chain amino acid transport system substrate-binding protein</fullName>
    </submittedName>
</protein>
<proteinExistence type="inferred from homology"/>
<dbReference type="SUPFAM" id="SSF53822">
    <property type="entry name" value="Periplasmic binding protein-like I"/>
    <property type="match status" value="1"/>
</dbReference>
<feature type="domain" description="Leucine-binding protein" evidence="4">
    <location>
        <begin position="42"/>
        <end position="376"/>
    </location>
</feature>
<evidence type="ECO:0000256" key="2">
    <source>
        <dbReference type="ARBA" id="ARBA00022729"/>
    </source>
</evidence>
<reference evidence="5 6" key="1">
    <citation type="submission" date="2019-03" db="EMBL/GenBank/DDBJ databases">
        <title>Genomic Encyclopedia of Type Strains, Phase IV (KMG-IV): sequencing the most valuable type-strain genomes for metagenomic binning, comparative biology and taxonomic classification.</title>
        <authorList>
            <person name="Goeker M."/>
        </authorList>
    </citation>
    <scope>NUCLEOTIDE SEQUENCE [LARGE SCALE GENOMIC DNA]</scope>
    <source>
        <strain evidence="5 6">DSM 12121</strain>
    </source>
</reference>
<keyword evidence="2 3" id="KW-0732">Signal</keyword>
<dbReference type="Pfam" id="PF13458">
    <property type="entry name" value="Peripla_BP_6"/>
    <property type="match status" value="1"/>
</dbReference>
<comment type="caution">
    <text evidence="5">The sequence shown here is derived from an EMBL/GenBank/DDBJ whole genome shotgun (WGS) entry which is preliminary data.</text>
</comment>
<gene>
    <name evidence="5" type="ORF">C7389_12841</name>
</gene>
<keyword evidence="6" id="KW-1185">Reference proteome</keyword>
<dbReference type="AlphaFoldDB" id="A0A4R6DM97"/>
<accession>A0A4R6DM97</accession>
<feature type="signal peptide" evidence="3">
    <location>
        <begin position="1"/>
        <end position="39"/>
    </location>
</feature>
<dbReference type="InterPro" id="IPR028082">
    <property type="entry name" value="Peripla_BP_I"/>
</dbReference>
<evidence type="ECO:0000256" key="1">
    <source>
        <dbReference type="ARBA" id="ARBA00010062"/>
    </source>
</evidence>
<dbReference type="InterPro" id="IPR028081">
    <property type="entry name" value="Leu-bd"/>
</dbReference>
<dbReference type="PANTHER" id="PTHR30483">
    <property type="entry name" value="LEUCINE-SPECIFIC-BINDING PROTEIN"/>
    <property type="match status" value="1"/>
</dbReference>